<dbReference type="GO" id="GO:0080032">
    <property type="term" value="F:methyl jasmonate esterase activity"/>
    <property type="evidence" value="ECO:0007669"/>
    <property type="project" value="TreeGrafter"/>
</dbReference>
<dbReference type="InterPro" id="IPR029058">
    <property type="entry name" value="AB_hydrolase_fold"/>
</dbReference>
<reference evidence="2" key="1">
    <citation type="journal article" date="2023" name="Plant J.">
        <title>Genome sequences and population genomics provide insights into the demographic history, inbreeding, and mutation load of two 'living fossil' tree species of Dipteronia.</title>
        <authorList>
            <person name="Feng Y."/>
            <person name="Comes H.P."/>
            <person name="Chen J."/>
            <person name="Zhu S."/>
            <person name="Lu R."/>
            <person name="Zhang X."/>
            <person name="Li P."/>
            <person name="Qiu J."/>
            <person name="Olsen K.M."/>
            <person name="Qiu Y."/>
        </authorList>
    </citation>
    <scope>NUCLEOTIDE SEQUENCE</scope>
    <source>
        <strain evidence="2">KIB01</strain>
    </source>
</reference>
<evidence type="ECO:0000259" key="1">
    <source>
        <dbReference type="Pfam" id="PF00561"/>
    </source>
</evidence>
<dbReference type="EMBL" id="JANJYI010000003">
    <property type="protein sequence ID" value="KAK2657309.1"/>
    <property type="molecule type" value="Genomic_DNA"/>
</dbReference>
<dbReference type="PANTHER" id="PTHR10992:SF1066">
    <property type="entry name" value="METHYL JASMONATE ESTERASE 1"/>
    <property type="match status" value="1"/>
</dbReference>
<keyword evidence="3" id="KW-1185">Reference proteome</keyword>
<evidence type="ECO:0000313" key="3">
    <source>
        <dbReference type="Proteomes" id="UP001280121"/>
    </source>
</evidence>
<dbReference type="Gene3D" id="3.40.50.1820">
    <property type="entry name" value="alpha/beta hydrolase"/>
    <property type="match status" value="1"/>
</dbReference>
<dbReference type="AlphaFoldDB" id="A0AAE0CN91"/>
<gene>
    <name evidence="2" type="ORF">Ddye_010361</name>
</gene>
<dbReference type="PANTHER" id="PTHR10992">
    <property type="entry name" value="METHYLESTERASE FAMILY MEMBER"/>
    <property type="match status" value="1"/>
</dbReference>
<protein>
    <recommendedName>
        <fullName evidence="1">AB hydrolase-1 domain-containing protein</fullName>
    </recommendedName>
</protein>
<feature type="domain" description="AB hydrolase-1" evidence="1">
    <location>
        <begin position="11"/>
        <end position="89"/>
    </location>
</feature>
<proteinExistence type="predicted"/>
<dbReference type="Pfam" id="PF00561">
    <property type="entry name" value="Abhydrolase_1"/>
    <property type="match status" value="1"/>
</dbReference>
<dbReference type="GO" id="GO:0009696">
    <property type="term" value="P:salicylic acid metabolic process"/>
    <property type="evidence" value="ECO:0007669"/>
    <property type="project" value="TreeGrafter"/>
</dbReference>
<dbReference type="Proteomes" id="UP001280121">
    <property type="component" value="Unassembled WGS sequence"/>
</dbReference>
<evidence type="ECO:0000313" key="2">
    <source>
        <dbReference type="EMBL" id="KAK2657309.1"/>
    </source>
</evidence>
<comment type="caution">
    <text evidence="2">The sequence shown here is derived from an EMBL/GenBank/DDBJ whole genome shotgun (WGS) entry which is preliminary data.</text>
</comment>
<sequence>MEFMTSLPSEERLILVGHSMGGYSISAAMERFPEKVSVAVFCTAFMPSPDLSCTTILEQYRQRLDSYMDSVYTFDNAPNNHPTSLLLGHNLMSFKLYQLSPPEDLTLAVMLARRHPLYSDESMLNEAVAVTNEKYGSVHRVYIACDQDKMTAEDLQR</sequence>
<name>A0AAE0CN91_9ROSI</name>
<dbReference type="InterPro" id="IPR000073">
    <property type="entry name" value="AB_hydrolase_1"/>
</dbReference>
<dbReference type="GO" id="GO:0009694">
    <property type="term" value="P:jasmonic acid metabolic process"/>
    <property type="evidence" value="ECO:0007669"/>
    <property type="project" value="TreeGrafter"/>
</dbReference>
<dbReference type="InterPro" id="IPR045889">
    <property type="entry name" value="MES/HNL"/>
</dbReference>
<dbReference type="GO" id="GO:0080031">
    <property type="term" value="F:methyl salicylate esterase activity"/>
    <property type="evidence" value="ECO:0007669"/>
    <property type="project" value="TreeGrafter"/>
</dbReference>
<organism evidence="2 3">
    <name type="scientific">Dipteronia dyeriana</name>
    <dbReference type="NCBI Taxonomy" id="168575"/>
    <lineage>
        <taxon>Eukaryota</taxon>
        <taxon>Viridiplantae</taxon>
        <taxon>Streptophyta</taxon>
        <taxon>Embryophyta</taxon>
        <taxon>Tracheophyta</taxon>
        <taxon>Spermatophyta</taxon>
        <taxon>Magnoliopsida</taxon>
        <taxon>eudicotyledons</taxon>
        <taxon>Gunneridae</taxon>
        <taxon>Pentapetalae</taxon>
        <taxon>rosids</taxon>
        <taxon>malvids</taxon>
        <taxon>Sapindales</taxon>
        <taxon>Sapindaceae</taxon>
        <taxon>Hippocastanoideae</taxon>
        <taxon>Acereae</taxon>
        <taxon>Dipteronia</taxon>
    </lineage>
</organism>
<accession>A0AAE0CN91</accession>
<dbReference type="GO" id="GO:0080030">
    <property type="term" value="F:methyl indole-3-acetate esterase activity"/>
    <property type="evidence" value="ECO:0007669"/>
    <property type="project" value="TreeGrafter"/>
</dbReference>
<dbReference type="SUPFAM" id="SSF53474">
    <property type="entry name" value="alpha/beta-Hydrolases"/>
    <property type="match status" value="1"/>
</dbReference>